<dbReference type="InterPro" id="IPR017946">
    <property type="entry name" value="PLC-like_Pdiesterase_TIM-brl"/>
</dbReference>
<proteinExistence type="predicted"/>
<evidence type="ECO:0000313" key="3">
    <source>
        <dbReference type="EMBL" id="KAJ8430479.1"/>
    </source>
</evidence>
<keyword evidence="4" id="KW-1185">Reference proteome</keyword>
<dbReference type="Proteomes" id="UP001153076">
    <property type="component" value="Unassembled WGS sequence"/>
</dbReference>
<comment type="caution">
    <text evidence="3">The sequence shown here is derived from an EMBL/GenBank/DDBJ whole genome shotgun (WGS) entry which is preliminary data.</text>
</comment>
<dbReference type="InterPro" id="IPR051057">
    <property type="entry name" value="PI-PLC_domain"/>
</dbReference>
<feature type="chain" id="PRO_5040654173" evidence="1">
    <location>
        <begin position="24"/>
        <end position="290"/>
    </location>
</feature>
<organism evidence="3 4">
    <name type="scientific">Carnegiea gigantea</name>
    <dbReference type="NCBI Taxonomy" id="171969"/>
    <lineage>
        <taxon>Eukaryota</taxon>
        <taxon>Viridiplantae</taxon>
        <taxon>Streptophyta</taxon>
        <taxon>Embryophyta</taxon>
        <taxon>Tracheophyta</taxon>
        <taxon>Spermatophyta</taxon>
        <taxon>Magnoliopsida</taxon>
        <taxon>eudicotyledons</taxon>
        <taxon>Gunneridae</taxon>
        <taxon>Pentapetalae</taxon>
        <taxon>Caryophyllales</taxon>
        <taxon>Cactineae</taxon>
        <taxon>Cactaceae</taxon>
        <taxon>Cactoideae</taxon>
        <taxon>Echinocereeae</taxon>
        <taxon>Carnegiea</taxon>
    </lineage>
</organism>
<evidence type="ECO:0000313" key="4">
    <source>
        <dbReference type="Proteomes" id="UP001153076"/>
    </source>
</evidence>
<dbReference type="OrthoDB" id="7984201at2759"/>
<evidence type="ECO:0000313" key="2">
    <source>
        <dbReference type="EMBL" id="KAJ8420643.1"/>
    </source>
</evidence>
<dbReference type="Pfam" id="PF26178">
    <property type="entry name" value="PI-PLC_cat"/>
    <property type="match status" value="2"/>
</dbReference>
<keyword evidence="1" id="KW-0732">Signal</keyword>
<dbReference type="SUPFAM" id="SSF51695">
    <property type="entry name" value="PLC-like phosphodiesterases"/>
    <property type="match status" value="1"/>
</dbReference>
<accession>A0A9Q1JT21</accession>
<dbReference type="EMBL" id="JAKOGI010000792">
    <property type="protein sequence ID" value="KAJ8430479.1"/>
    <property type="molecule type" value="Genomic_DNA"/>
</dbReference>
<protein>
    <submittedName>
        <fullName evidence="3">Uncharacterized protein</fullName>
    </submittedName>
</protein>
<dbReference type="GO" id="GO:0008081">
    <property type="term" value="F:phosphoric diester hydrolase activity"/>
    <property type="evidence" value="ECO:0007669"/>
    <property type="project" value="InterPro"/>
</dbReference>
<reference evidence="3" key="1">
    <citation type="submission" date="2022-04" db="EMBL/GenBank/DDBJ databases">
        <title>Carnegiea gigantea Genome sequencing and assembly v2.</title>
        <authorList>
            <person name="Copetti D."/>
            <person name="Sanderson M.J."/>
            <person name="Burquez A."/>
            <person name="Wojciechowski M.F."/>
        </authorList>
    </citation>
    <scope>NUCLEOTIDE SEQUENCE</scope>
    <source>
        <strain evidence="3">SGP5-SGP5p</strain>
        <tissue evidence="3">Aerial part</tissue>
    </source>
</reference>
<dbReference type="EMBL" id="JAKOGI010003262">
    <property type="protein sequence ID" value="KAJ8420643.1"/>
    <property type="molecule type" value="Genomic_DNA"/>
</dbReference>
<gene>
    <name evidence="2" type="ORF">Cgig2_014125</name>
    <name evidence="3" type="ORF">Cgig2_021725</name>
</gene>
<dbReference type="PANTHER" id="PTHR13593:SF51">
    <property type="entry name" value="F21F23.12 PROTEIN"/>
    <property type="match status" value="1"/>
</dbReference>
<evidence type="ECO:0000256" key="1">
    <source>
        <dbReference type="SAM" id="SignalP"/>
    </source>
</evidence>
<name>A0A9Q1JT21_9CARY</name>
<dbReference type="AlphaFoldDB" id="A0A9Q1JT21"/>
<dbReference type="PANTHER" id="PTHR13593">
    <property type="match status" value="1"/>
</dbReference>
<dbReference type="Gene3D" id="3.20.20.190">
    <property type="entry name" value="Phosphatidylinositol (PI) phosphodiesterase"/>
    <property type="match status" value="1"/>
</dbReference>
<feature type="signal peptide" evidence="1">
    <location>
        <begin position="1"/>
        <end position="23"/>
    </location>
</feature>
<sequence>MHATYCSPTIWILILTKIHLCMDQNNSMPFNRYAFLTTHNSFAIKREEAGTEAIHITFTNQEDSITQQLNGPALDTLKEIEAFMSSNPSEIVTLILEDHVETPNALTRVLKEAGLMTYWFPLSSMPKKGQDWPLVKDMVAKNQRLIVFTSMEHKQQTEGIAYQWNFMVENQYGNHGMEPGRCPNRNESAPMNDHSKSLILVNHFRTIPLRLMACKDNSEELIEMLHTCHAAADNRWANFVAVDYYKRSDGGGVFKAIDTLNGDLLCGCADVHACKVQQILDLRLLCIHLL</sequence>
<dbReference type="GO" id="GO:0006629">
    <property type="term" value="P:lipid metabolic process"/>
    <property type="evidence" value="ECO:0007669"/>
    <property type="project" value="InterPro"/>
</dbReference>